<name>A0ABT9DCU5_9MOLU</name>
<feature type="transmembrane region" description="Helical" evidence="1">
    <location>
        <begin position="5"/>
        <end position="26"/>
    </location>
</feature>
<evidence type="ECO:0000256" key="1">
    <source>
        <dbReference type="SAM" id="Phobius"/>
    </source>
</evidence>
<dbReference type="RefSeq" id="WP_304515143.1">
    <property type="nucleotide sequence ID" value="NZ_JAOSID010000001.1"/>
</dbReference>
<gene>
    <name evidence="2" type="ORF">OC680_00385</name>
</gene>
<organism evidence="2 3">
    <name type="scientific">Candidatus Phytoplasma melaleucae</name>
    <dbReference type="NCBI Taxonomy" id="2982630"/>
    <lineage>
        <taxon>Bacteria</taxon>
        <taxon>Bacillati</taxon>
        <taxon>Mycoplasmatota</taxon>
        <taxon>Mollicutes</taxon>
        <taxon>Acholeplasmatales</taxon>
        <taxon>Acholeplasmataceae</taxon>
        <taxon>Candidatus Phytoplasma</taxon>
    </lineage>
</organism>
<dbReference type="EMBL" id="JAOSID010000001">
    <property type="protein sequence ID" value="MDO8167941.1"/>
    <property type="molecule type" value="Genomic_DNA"/>
</dbReference>
<evidence type="ECO:0000313" key="3">
    <source>
        <dbReference type="Proteomes" id="UP001172036"/>
    </source>
</evidence>
<keyword evidence="1" id="KW-0472">Membrane</keyword>
<accession>A0ABT9DCU5</accession>
<protein>
    <recommendedName>
        <fullName evidence="4">Sequence-variable mosaic (SVM) signal sequence domain-containing protein</fullName>
    </recommendedName>
</protein>
<reference evidence="2 3" key="1">
    <citation type="journal article" date="2023" name="Int. J. Syst. Evol. Microbiol.">
        <title>The observation of taxonomic boundaries for the 16SrII and 16SrXXV phytoplasmas using genome-based delimitation.</title>
        <authorList>
            <person name="Rodrigues Jardim B."/>
            <person name="Tran-Nguyen L.T.T."/>
            <person name="Gambley C."/>
            <person name="Al-Sadi A.M."/>
            <person name="Al-Subhi A.M."/>
            <person name="Foissac X."/>
            <person name="Salar P."/>
            <person name="Cai H."/>
            <person name="Yang J.Y."/>
            <person name="Davis R."/>
            <person name="Jones L."/>
            <person name="Rodoni B."/>
            <person name="Constable F.E."/>
        </authorList>
    </citation>
    <scope>NUCLEOTIDE SEQUENCE [LARGE SCALE GENOMIC DNA]</scope>
    <source>
        <strain evidence="2">BAWM-155c</strain>
    </source>
</reference>
<sequence length="167" mass="20304">MKHKVLFCFIVIILLFVYFFYVKYIMEKIFLDKENIFYLGNKDQTKTQDFEFYLDNLVDCSVLYKISKKIPYFIGNCSADIKQQILKNFAIVYQNDNIKYDAQKNKIFVANIDSLINTKVYFGTSYIKIFPGIYKYRDNFSIRLDIYFQFKQIKNKYYFNNFLKIKF</sequence>
<keyword evidence="1" id="KW-1133">Transmembrane helix</keyword>
<evidence type="ECO:0008006" key="4">
    <source>
        <dbReference type="Google" id="ProtNLM"/>
    </source>
</evidence>
<evidence type="ECO:0000313" key="2">
    <source>
        <dbReference type="EMBL" id="MDO8167941.1"/>
    </source>
</evidence>
<comment type="caution">
    <text evidence="2">The sequence shown here is derived from an EMBL/GenBank/DDBJ whole genome shotgun (WGS) entry which is preliminary data.</text>
</comment>
<proteinExistence type="predicted"/>
<keyword evidence="1" id="KW-0812">Transmembrane</keyword>
<keyword evidence="3" id="KW-1185">Reference proteome</keyword>
<dbReference type="Proteomes" id="UP001172036">
    <property type="component" value="Unassembled WGS sequence"/>
</dbReference>